<dbReference type="EC" id="2.7.1.82" evidence="5"/>
<dbReference type="GO" id="GO:0004305">
    <property type="term" value="F:ethanolamine kinase activity"/>
    <property type="evidence" value="ECO:0007669"/>
    <property type="project" value="UniProtKB-EC"/>
</dbReference>
<keyword evidence="1" id="KW-0443">Lipid metabolism</keyword>
<feature type="compositionally biased region" description="Polar residues" evidence="6">
    <location>
        <begin position="16"/>
        <end position="43"/>
    </location>
</feature>
<reference evidence="7 8" key="1">
    <citation type="journal article" date="2007" name="Nature">
        <title>Evolution of genes and genomes on the Drosophila phylogeny.</title>
        <authorList>
            <consortium name="Drosophila 12 Genomes Consortium"/>
            <person name="Clark A.G."/>
            <person name="Eisen M.B."/>
            <person name="Smith D.R."/>
            <person name="Bergman C.M."/>
            <person name="Oliver B."/>
            <person name="Markow T.A."/>
            <person name="Kaufman T.C."/>
            <person name="Kellis M."/>
            <person name="Gelbart W."/>
            <person name="Iyer V.N."/>
            <person name="Pollard D.A."/>
            <person name="Sackton T.B."/>
            <person name="Larracuente A.M."/>
            <person name="Singh N.D."/>
            <person name="Abad J.P."/>
            <person name="Abt D.N."/>
            <person name="Adryan B."/>
            <person name="Aguade M."/>
            <person name="Akashi H."/>
            <person name="Anderson W.W."/>
            <person name="Aquadro C.F."/>
            <person name="Ardell D.H."/>
            <person name="Arguello R."/>
            <person name="Artieri C.G."/>
            <person name="Barbash D.A."/>
            <person name="Barker D."/>
            <person name="Barsanti P."/>
            <person name="Batterham P."/>
            <person name="Batzoglou S."/>
            <person name="Begun D."/>
            <person name="Bhutkar A."/>
            <person name="Blanco E."/>
            <person name="Bosak S.A."/>
            <person name="Bradley R.K."/>
            <person name="Brand A.D."/>
            <person name="Brent M.R."/>
            <person name="Brooks A.N."/>
            <person name="Brown R.H."/>
            <person name="Butlin R.K."/>
            <person name="Caggese C."/>
            <person name="Calvi B.R."/>
            <person name="Bernardo de Carvalho A."/>
            <person name="Caspi A."/>
            <person name="Castrezana S."/>
            <person name="Celniker S.E."/>
            <person name="Chang J.L."/>
            <person name="Chapple C."/>
            <person name="Chatterji S."/>
            <person name="Chinwalla A."/>
            <person name="Civetta A."/>
            <person name="Clifton S.W."/>
            <person name="Comeron J.M."/>
            <person name="Costello J.C."/>
            <person name="Coyne J.A."/>
            <person name="Daub J."/>
            <person name="David R.G."/>
            <person name="Delcher A.L."/>
            <person name="Delehaunty K."/>
            <person name="Do C.B."/>
            <person name="Ebling H."/>
            <person name="Edwards K."/>
            <person name="Eickbush T."/>
            <person name="Evans J.D."/>
            <person name="Filipski A."/>
            <person name="Findeiss S."/>
            <person name="Freyhult E."/>
            <person name="Fulton L."/>
            <person name="Fulton R."/>
            <person name="Garcia A.C."/>
            <person name="Gardiner A."/>
            <person name="Garfield D.A."/>
            <person name="Garvin B.E."/>
            <person name="Gibson G."/>
            <person name="Gilbert D."/>
            <person name="Gnerre S."/>
            <person name="Godfrey J."/>
            <person name="Good R."/>
            <person name="Gotea V."/>
            <person name="Gravely B."/>
            <person name="Greenberg A.J."/>
            <person name="Griffiths-Jones S."/>
            <person name="Gross S."/>
            <person name="Guigo R."/>
            <person name="Gustafson E.A."/>
            <person name="Haerty W."/>
            <person name="Hahn M.W."/>
            <person name="Halligan D.L."/>
            <person name="Halpern A.L."/>
            <person name="Halter G.M."/>
            <person name="Han M.V."/>
            <person name="Heger A."/>
            <person name="Hillier L."/>
            <person name="Hinrichs A.S."/>
            <person name="Holmes I."/>
            <person name="Hoskins R.A."/>
            <person name="Hubisz M.J."/>
            <person name="Hultmark D."/>
            <person name="Huntley M.A."/>
            <person name="Jaffe D.B."/>
            <person name="Jagadeeshan S."/>
            <person name="Jeck W.R."/>
            <person name="Johnson J."/>
            <person name="Jones C.D."/>
            <person name="Jordan W.C."/>
            <person name="Karpen G.H."/>
            <person name="Kataoka E."/>
            <person name="Keightley P.D."/>
            <person name="Kheradpour P."/>
            <person name="Kirkness E.F."/>
            <person name="Koerich L.B."/>
            <person name="Kristiansen K."/>
            <person name="Kudrna D."/>
            <person name="Kulathinal R.J."/>
            <person name="Kumar S."/>
            <person name="Kwok R."/>
            <person name="Lander E."/>
            <person name="Langley C.H."/>
            <person name="Lapoint R."/>
            <person name="Lazzaro B.P."/>
            <person name="Lee S.J."/>
            <person name="Levesque L."/>
            <person name="Li R."/>
            <person name="Lin C.F."/>
            <person name="Lin M.F."/>
            <person name="Lindblad-Toh K."/>
            <person name="Llopart A."/>
            <person name="Long M."/>
            <person name="Low L."/>
            <person name="Lozovsky E."/>
            <person name="Lu J."/>
            <person name="Luo M."/>
            <person name="Machado C.A."/>
            <person name="Makalowski W."/>
            <person name="Marzo M."/>
            <person name="Matsuda M."/>
            <person name="Matzkin L."/>
            <person name="McAllister B."/>
            <person name="McBride C.S."/>
            <person name="McKernan B."/>
            <person name="McKernan K."/>
            <person name="Mendez-Lago M."/>
            <person name="Minx P."/>
            <person name="Mollenhauer M.U."/>
            <person name="Montooth K."/>
            <person name="Mount S.M."/>
            <person name="Mu X."/>
            <person name="Myers E."/>
            <person name="Negre B."/>
            <person name="Newfeld S."/>
            <person name="Nielsen R."/>
            <person name="Noor M.A."/>
            <person name="O'Grady P."/>
            <person name="Pachter L."/>
            <person name="Papaceit M."/>
            <person name="Parisi M.J."/>
            <person name="Parisi M."/>
            <person name="Parts L."/>
            <person name="Pedersen J.S."/>
            <person name="Pesole G."/>
            <person name="Phillippy A.M."/>
            <person name="Ponting C.P."/>
            <person name="Pop M."/>
            <person name="Porcelli D."/>
            <person name="Powell J.R."/>
            <person name="Prohaska S."/>
            <person name="Pruitt K."/>
            <person name="Puig M."/>
            <person name="Quesneville H."/>
            <person name="Ram K.R."/>
            <person name="Rand D."/>
            <person name="Rasmussen M.D."/>
            <person name="Reed L.K."/>
            <person name="Reenan R."/>
            <person name="Reily A."/>
            <person name="Remington K.A."/>
            <person name="Rieger T.T."/>
            <person name="Ritchie M.G."/>
            <person name="Robin C."/>
            <person name="Rogers Y.H."/>
            <person name="Rohde C."/>
            <person name="Rozas J."/>
            <person name="Rubenfield M.J."/>
            <person name="Ruiz A."/>
            <person name="Russo S."/>
            <person name="Salzberg S.L."/>
            <person name="Sanchez-Gracia A."/>
            <person name="Saranga D.J."/>
            <person name="Sato H."/>
            <person name="Schaeffer S.W."/>
            <person name="Schatz M.C."/>
            <person name="Schlenke T."/>
            <person name="Schwartz R."/>
            <person name="Segarra C."/>
            <person name="Singh R.S."/>
            <person name="Sirot L."/>
            <person name="Sirota M."/>
            <person name="Sisneros N.B."/>
            <person name="Smith C.D."/>
            <person name="Smith T.F."/>
            <person name="Spieth J."/>
            <person name="Stage D.E."/>
            <person name="Stark A."/>
            <person name="Stephan W."/>
            <person name="Strausberg R.L."/>
            <person name="Strempel S."/>
            <person name="Sturgill D."/>
            <person name="Sutton G."/>
            <person name="Sutton G.G."/>
            <person name="Tao W."/>
            <person name="Teichmann S."/>
            <person name="Tobari Y.N."/>
            <person name="Tomimura Y."/>
            <person name="Tsolas J.M."/>
            <person name="Valente V.L."/>
            <person name="Venter E."/>
            <person name="Venter J.C."/>
            <person name="Vicario S."/>
            <person name="Vieira F.G."/>
            <person name="Vilella A.J."/>
            <person name="Villasante A."/>
            <person name="Walenz B."/>
            <person name="Wang J."/>
            <person name="Wasserman M."/>
            <person name="Watts T."/>
            <person name="Wilson D."/>
            <person name="Wilson R.K."/>
            <person name="Wing R.A."/>
            <person name="Wolfner M.F."/>
            <person name="Wong A."/>
            <person name="Wong G.K."/>
            <person name="Wu C.I."/>
            <person name="Wu G."/>
            <person name="Yamamoto D."/>
            <person name="Yang H.P."/>
            <person name="Yang S.P."/>
            <person name="Yorke J.A."/>
            <person name="Yoshida K."/>
            <person name="Zdobnov E."/>
            <person name="Zhang P."/>
            <person name="Zhang Y."/>
            <person name="Zimin A.V."/>
            <person name="Baldwin J."/>
            <person name="Abdouelleil A."/>
            <person name="Abdulkadir J."/>
            <person name="Abebe A."/>
            <person name="Abera B."/>
            <person name="Abreu J."/>
            <person name="Acer S.C."/>
            <person name="Aftuck L."/>
            <person name="Alexander A."/>
            <person name="An P."/>
            <person name="Anderson E."/>
            <person name="Anderson S."/>
            <person name="Arachi H."/>
            <person name="Azer M."/>
            <person name="Bachantsang P."/>
            <person name="Barry A."/>
            <person name="Bayul T."/>
            <person name="Berlin A."/>
            <person name="Bessette D."/>
            <person name="Bloom T."/>
            <person name="Blye J."/>
            <person name="Boguslavskiy L."/>
            <person name="Bonnet C."/>
            <person name="Boukhgalter B."/>
            <person name="Bourzgui I."/>
            <person name="Brown A."/>
            <person name="Cahill P."/>
            <person name="Channer S."/>
            <person name="Cheshatsang Y."/>
            <person name="Chuda L."/>
            <person name="Citroen M."/>
            <person name="Collymore A."/>
            <person name="Cooke P."/>
            <person name="Costello M."/>
            <person name="D'Aco K."/>
            <person name="Daza R."/>
            <person name="De Haan G."/>
            <person name="DeGray S."/>
            <person name="DeMaso C."/>
            <person name="Dhargay N."/>
            <person name="Dooley K."/>
            <person name="Dooley E."/>
            <person name="Doricent M."/>
            <person name="Dorje P."/>
            <person name="Dorjee K."/>
            <person name="Dupes A."/>
            <person name="Elong R."/>
            <person name="Falk J."/>
            <person name="Farina A."/>
            <person name="Faro S."/>
            <person name="Ferguson D."/>
            <person name="Fisher S."/>
            <person name="Foley C.D."/>
            <person name="Franke A."/>
            <person name="Friedrich D."/>
            <person name="Gadbois L."/>
            <person name="Gearin G."/>
            <person name="Gearin C.R."/>
            <person name="Giannoukos G."/>
            <person name="Goode T."/>
            <person name="Graham J."/>
            <person name="Grandbois E."/>
            <person name="Grewal S."/>
            <person name="Gyaltsen K."/>
            <person name="Hafez N."/>
            <person name="Hagos B."/>
            <person name="Hall J."/>
            <person name="Henson C."/>
            <person name="Hollinger A."/>
            <person name="Honan T."/>
            <person name="Huard M.D."/>
            <person name="Hughes L."/>
            <person name="Hurhula B."/>
            <person name="Husby M.E."/>
            <person name="Kamat A."/>
            <person name="Kanga B."/>
            <person name="Kashin S."/>
            <person name="Khazanovich D."/>
            <person name="Kisner P."/>
            <person name="Lance K."/>
            <person name="Lara M."/>
            <person name="Lee W."/>
            <person name="Lennon N."/>
            <person name="Letendre F."/>
            <person name="LeVine R."/>
            <person name="Lipovsky A."/>
            <person name="Liu X."/>
            <person name="Liu J."/>
            <person name="Liu S."/>
            <person name="Lokyitsang T."/>
            <person name="Lokyitsang Y."/>
            <person name="Lubonja R."/>
            <person name="Lui A."/>
            <person name="MacDonald P."/>
            <person name="Magnisalis V."/>
            <person name="Maru K."/>
            <person name="Matthews C."/>
            <person name="McCusker W."/>
            <person name="McDonough S."/>
            <person name="Mehta T."/>
            <person name="Meldrim J."/>
            <person name="Meneus L."/>
            <person name="Mihai O."/>
            <person name="Mihalev A."/>
            <person name="Mihova T."/>
            <person name="Mittelman R."/>
            <person name="Mlenga V."/>
            <person name="Montmayeur A."/>
            <person name="Mulrain L."/>
            <person name="Navidi A."/>
            <person name="Naylor J."/>
            <person name="Negash T."/>
            <person name="Nguyen T."/>
            <person name="Nguyen N."/>
            <person name="Nicol R."/>
            <person name="Norbu C."/>
            <person name="Norbu N."/>
            <person name="Novod N."/>
            <person name="O'Neill B."/>
            <person name="Osman S."/>
            <person name="Markiewicz E."/>
            <person name="Oyono O.L."/>
            <person name="Patti C."/>
            <person name="Phunkhang P."/>
            <person name="Pierre F."/>
            <person name="Priest M."/>
            <person name="Raghuraman S."/>
            <person name="Rege F."/>
            <person name="Reyes R."/>
            <person name="Rise C."/>
            <person name="Rogov P."/>
            <person name="Ross K."/>
            <person name="Ryan E."/>
            <person name="Settipalli S."/>
            <person name="Shea T."/>
            <person name="Sherpa N."/>
            <person name="Shi L."/>
            <person name="Shih D."/>
            <person name="Sparrow T."/>
            <person name="Spaulding J."/>
            <person name="Stalker J."/>
            <person name="Stange-Thomann N."/>
            <person name="Stavropoulos S."/>
            <person name="Stone C."/>
            <person name="Strader C."/>
            <person name="Tesfaye S."/>
            <person name="Thomson T."/>
            <person name="Thoulutsang Y."/>
            <person name="Thoulutsang D."/>
            <person name="Topham K."/>
            <person name="Topping I."/>
            <person name="Tsamla T."/>
            <person name="Vassiliev H."/>
            <person name="Vo A."/>
            <person name="Wangchuk T."/>
            <person name="Wangdi T."/>
            <person name="Weiand M."/>
            <person name="Wilkinson J."/>
            <person name="Wilson A."/>
            <person name="Yadav S."/>
            <person name="Young G."/>
            <person name="Yu Q."/>
            <person name="Zembek L."/>
            <person name="Zhong D."/>
            <person name="Zimmer A."/>
            <person name="Zwirko Z."/>
            <person name="Jaffe D.B."/>
            <person name="Alvarez P."/>
            <person name="Brockman W."/>
            <person name="Butler J."/>
            <person name="Chin C."/>
            <person name="Gnerre S."/>
            <person name="Grabherr M."/>
            <person name="Kleber M."/>
            <person name="Mauceli E."/>
            <person name="MacCallum I."/>
        </authorList>
    </citation>
    <scope>NUCLEOTIDE SEQUENCE [LARGE SCALE GENOMIC DNA]</scope>
    <source>
        <strain evidence="8">Tai18E2 / Tucson 14021-0261.01</strain>
    </source>
</reference>
<keyword evidence="8" id="KW-1185">Reference proteome</keyword>
<dbReference type="InterPro" id="IPR011009">
    <property type="entry name" value="Kinase-like_dom_sf"/>
</dbReference>
<dbReference type="GO" id="GO:0005737">
    <property type="term" value="C:cytoplasm"/>
    <property type="evidence" value="ECO:0007669"/>
    <property type="project" value="TreeGrafter"/>
</dbReference>
<name>A0A0R1EAE6_DROYA</name>
<dbReference type="Gene3D" id="3.90.1200.10">
    <property type="match status" value="1"/>
</dbReference>
<dbReference type="GO" id="GO:0001666">
    <property type="term" value="P:response to hypoxia"/>
    <property type="evidence" value="ECO:0007669"/>
    <property type="project" value="EnsemblMetazoa"/>
</dbReference>
<dbReference type="GO" id="GO:0016319">
    <property type="term" value="P:mushroom body development"/>
    <property type="evidence" value="ECO:0007669"/>
    <property type="project" value="EnsemblMetazoa"/>
</dbReference>
<dbReference type="CDD" id="cd05157">
    <property type="entry name" value="ETNK_euk"/>
    <property type="match status" value="1"/>
</dbReference>
<evidence type="ECO:0000313" key="8">
    <source>
        <dbReference type="Proteomes" id="UP000002282"/>
    </source>
</evidence>
<dbReference type="OrthoDB" id="10267235at2759"/>
<dbReference type="GO" id="GO:0007638">
    <property type="term" value="P:mechanosensory behavior"/>
    <property type="evidence" value="ECO:0007669"/>
    <property type="project" value="EnsemblMetazoa"/>
</dbReference>
<dbReference type="AlphaFoldDB" id="A0A0R1EAE6"/>
<dbReference type="Gene3D" id="3.30.200.20">
    <property type="entry name" value="Phosphorylase Kinase, domain 1"/>
    <property type="match status" value="1"/>
</dbReference>
<dbReference type="PANTHER" id="PTHR22603">
    <property type="entry name" value="CHOLINE/ETHANOALAMINE KINASE"/>
    <property type="match status" value="1"/>
</dbReference>
<evidence type="ECO:0000256" key="2">
    <source>
        <dbReference type="ARBA" id="ARBA00023264"/>
    </source>
</evidence>
<dbReference type="Pfam" id="PF01633">
    <property type="entry name" value="Choline_kinase"/>
    <property type="match status" value="1"/>
</dbReference>
<organism evidence="7 8">
    <name type="scientific">Drosophila yakuba</name>
    <name type="common">Fruit fly</name>
    <dbReference type="NCBI Taxonomy" id="7245"/>
    <lineage>
        <taxon>Eukaryota</taxon>
        <taxon>Metazoa</taxon>
        <taxon>Ecdysozoa</taxon>
        <taxon>Arthropoda</taxon>
        <taxon>Hexapoda</taxon>
        <taxon>Insecta</taxon>
        <taxon>Pterygota</taxon>
        <taxon>Neoptera</taxon>
        <taxon>Endopterygota</taxon>
        <taxon>Diptera</taxon>
        <taxon>Brachycera</taxon>
        <taxon>Muscomorpha</taxon>
        <taxon>Ephydroidea</taxon>
        <taxon>Drosophilidae</taxon>
        <taxon>Drosophila</taxon>
        <taxon>Sophophora</taxon>
    </lineage>
</organism>
<sequence>MRNTNQIESKHYLNSEPPNQNRNRMGTETKSNSYTGQISTSGGNPKVMKDSLSLVRQTVNQQTLSQSNQVQNQLNSHSNSNSYPNPSESENKNKNQNENNEHEQNTRDIRAKQEDKSRKEAIVPFVPIFVEEADVIQGAKELLKVIRPTWDLSHVEFKSFTDGITNKLVGCFHKEISKLSDENGGPYLPIKTKTQGLSPVQSEDPVIIEKDDDDYTDDRAADDGSPVQYSDNVVLVRIYGNKTDLLIDRKAETQNFLLLHTYGLAPSLYATFKNGLVYEYVPGTTLNTDSVLCPEIWPLVARRMAEMHRKVRKHGESSATKPMPMIWKKTQSFLDLVPERFSDAEKHKRVKETFLPIGRLREEFNKLYEYLEALDSPIVFSHNDLLLGNVIYTQSLNTVNFIDYEYADYNFQAFDIGNHFAEMCGVDEVDYSRYPKREFQLQWLRVYLEEYLQRSHIQNDEVELLYVQVNQFALASHIFWTVWSLLQAEHSTIDFDYVGYAFLRYNEYLARKVEFLSLTAAKNNK</sequence>
<keyword evidence="2" id="KW-1208">Phospholipid metabolism</keyword>
<proteinExistence type="inferred from homology"/>
<feature type="compositionally biased region" description="Basic and acidic residues" evidence="6">
    <location>
        <begin position="89"/>
        <end position="117"/>
    </location>
</feature>
<dbReference type="GO" id="GO:0006646">
    <property type="term" value="P:phosphatidylethanolamine biosynthetic process"/>
    <property type="evidence" value="ECO:0007669"/>
    <property type="project" value="TreeGrafter"/>
</dbReference>
<dbReference type="EMBL" id="CM000162">
    <property type="protein sequence ID" value="KRK06422.1"/>
    <property type="molecule type" value="Genomic_DNA"/>
</dbReference>
<dbReference type="KEGG" id="dya:Dyak_GE17256"/>
<feature type="region of interest" description="Disordered" evidence="6">
    <location>
        <begin position="1"/>
        <end position="48"/>
    </location>
</feature>
<dbReference type="Proteomes" id="UP000002282">
    <property type="component" value="Chromosome X"/>
</dbReference>
<comment type="pathway">
    <text evidence="3">Phospholipid metabolism; phosphatidylethanolamine biosynthesis; phosphatidylethanolamine from ethanolamine: step 1/3.</text>
</comment>
<accession>A0A0R1EAE6</accession>
<evidence type="ECO:0000256" key="1">
    <source>
        <dbReference type="ARBA" id="ARBA00023209"/>
    </source>
</evidence>
<comment type="similarity">
    <text evidence="4">Belongs to the choline/ethanolamine kinase family.</text>
</comment>
<feature type="compositionally biased region" description="Low complexity" evidence="6">
    <location>
        <begin position="63"/>
        <end position="88"/>
    </location>
</feature>
<evidence type="ECO:0000256" key="6">
    <source>
        <dbReference type="SAM" id="MobiDB-lite"/>
    </source>
</evidence>
<evidence type="ECO:0000256" key="5">
    <source>
        <dbReference type="ARBA" id="ARBA00038874"/>
    </source>
</evidence>
<keyword evidence="1" id="KW-0444">Lipid biosynthesis</keyword>
<protein>
    <recommendedName>
        <fullName evidence="5">ethanolamine kinase</fullName>
        <ecNumber evidence="5">2.7.1.82</ecNumber>
    </recommendedName>
</protein>
<feature type="region of interest" description="Disordered" evidence="6">
    <location>
        <begin position="63"/>
        <end position="117"/>
    </location>
</feature>
<dbReference type="PANTHER" id="PTHR22603:SF66">
    <property type="entry name" value="ETHANOLAMINE KINASE"/>
    <property type="match status" value="1"/>
</dbReference>
<evidence type="ECO:0000313" key="7">
    <source>
        <dbReference type="EMBL" id="KRK06422.1"/>
    </source>
</evidence>
<dbReference type="GO" id="GO:0055059">
    <property type="term" value="P:asymmetric neuroblast division"/>
    <property type="evidence" value="ECO:0007669"/>
    <property type="project" value="EnsemblMetazoa"/>
</dbReference>
<keyword evidence="1" id="KW-0594">Phospholipid biosynthesis</keyword>
<evidence type="ECO:0000256" key="4">
    <source>
        <dbReference type="ARBA" id="ARBA00038211"/>
    </source>
</evidence>
<dbReference type="SUPFAM" id="SSF56112">
    <property type="entry name" value="Protein kinase-like (PK-like)"/>
    <property type="match status" value="1"/>
</dbReference>
<reference evidence="7 8" key="2">
    <citation type="journal article" date="2007" name="PLoS Biol.">
        <title>Principles of genome evolution in the Drosophila melanogaster species group.</title>
        <authorList>
            <person name="Ranz J.M."/>
            <person name="Maurin D."/>
            <person name="Chan Y.S."/>
            <person name="von Grotthuss M."/>
            <person name="Hillier L.W."/>
            <person name="Roote J."/>
            <person name="Ashburner M."/>
            <person name="Bergman C.M."/>
        </authorList>
    </citation>
    <scope>NUCLEOTIDE SEQUENCE [LARGE SCALE GENOMIC DNA]</scope>
    <source>
        <strain evidence="8">Tai18E2 / Tucson 14021-0261.01</strain>
    </source>
</reference>
<gene>
    <name evidence="7" type="primary">Dyak\GE17256</name>
    <name evidence="7" type="synonym">dyak_GLEANR_18600</name>
    <name evidence="7" type="synonym">GE17256</name>
    <name evidence="7" type="ORF">Dyak_GE17256</name>
</gene>
<evidence type="ECO:0000256" key="3">
    <source>
        <dbReference type="ARBA" id="ARBA00037883"/>
    </source>
</evidence>